<dbReference type="RefSeq" id="WP_272019411.1">
    <property type="nucleotide sequence ID" value="NZ_JAQLKE010000077.1"/>
</dbReference>
<evidence type="ECO:0000313" key="1">
    <source>
        <dbReference type="EMBL" id="MDB7086017.1"/>
    </source>
</evidence>
<protein>
    <submittedName>
        <fullName evidence="1">Uncharacterized protein</fullName>
    </submittedName>
</protein>
<accession>A0AB35IV10</accession>
<feature type="non-terminal residue" evidence="1">
    <location>
        <position position="66"/>
    </location>
</feature>
<reference evidence="1" key="1">
    <citation type="submission" date="2023-01" db="EMBL/GenBank/DDBJ databases">
        <title>Human gut microbiome strain richness.</title>
        <authorList>
            <person name="Chen-Liaw A."/>
        </authorList>
    </citation>
    <scope>NUCLEOTIDE SEQUENCE</scope>
    <source>
        <strain evidence="1">1001217st2_G6_1001217B_191108</strain>
    </source>
</reference>
<dbReference type="EMBL" id="JAQLKE010000077">
    <property type="protein sequence ID" value="MDB7086017.1"/>
    <property type="molecule type" value="Genomic_DNA"/>
</dbReference>
<dbReference type="AlphaFoldDB" id="A0AB35IV10"/>
<name>A0AB35IV10_9FIRM</name>
<comment type="caution">
    <text evidence="1">The sequence shown here is derived from an EMBL/GenBank/DDBJ whole genome shotgun (WGS) entry which is preliminary data.</text>
</comment>
<organism evidence="1 2">
    <name type="scientific">Thomasclavelia ramosa</name>
    <dbReference type="NCBI Taxonomy" id="1547"/>
    <lineage>
        <taxon>Bacteria</taxon>
        <taxon>Bacillati</taxon>
        <taxon>Bacillota</taxon>
        <taxon>Erysipelotrichia</taxon>
        <taxon>Erysipelotrichales</taxon>
        <taxon>Coprobacillaceae</taxon>
        <taxon>Thomasclavelia</taxon>
    </lineage>
</organism>
<evidence type="ECO:0000313" key="2">
    <source>
        <dbReference type="Proteomes" id="UP001211987"/>
    </source>
</evidence>
<gene>
    <name evidence="1" type="ORF">PM738_19770</name>
</gene>
<proteinExistence type="predicted"/>
<sequence length="66" mass="8102">MDKKLLFNYLDDTYNKNKHFYTYKYFKTIKKIFDNIEVNEQLTHQALFDALKPYTQDYDLGDFGLY</sequence>
<dbReference type="Proteomes" id="UP001211987">
    <property type="component" value="Unassembled WGS sequence"/>
</dbReference>